<protein>
    <submittedName>
        <fullName evidence="1">Uncharacterized protein</fullName>
    </submittedName>
</protein>
<sequence length="1000" mass="107830">MKFSPLFVMASVGFVLVGCSGNSSSSSQKVEPNKFVNGYVGASNIHNAVIQAVPIDSQGQTTTEINDDYKEVYVGDKATSTSKAYYSVEIDSDYVGKAMTLIALPKDSSETTVRCQVVSGCASDWAYLAEKALPDDAELRASVGAAEDNMRINVNWLTHLASAFAYTSYIDTSGSEGESPSTARTGIYSPFTIERANLWIGSMFDVSDIISVTALEPAKLNEDSGLDSAQEVEAAFYGALASASQSLAKKAGVTESEWVYGLVSELLQRQGQLYQKGGSDYSLDAIYAAAYDILKNNRDYLKSRSYKVPSSVDTALDRIANLRAGLVDGQLTNVNVTSETVEKWLDRINYAKTFVEDLNERLVNYKGDDPDTCASGTDQSATDCVHSFIDPAYVAKTVEYYDALNVVYKGAAPALNQAMNELRDASLALITCINSGCADGRYNAAQQSLILSGITLTVAGTEEDSVKTDDGKFYAFDIAISSGILSTTYNDGAGTVQSVSIEFAPLVTQNDYGEDVENSPFMRIVYSEPYSRIPLTYVADSQTDTLPVCSECVEPLGFNFFWPYVSVPVTVSDTTQTFDLYVDVSLIGVRDDLTIAGGGNSPYHYNLTDVSLSVLAQGEGEGKLTESGETLTLGDKSEATLTATSANAANYYSDSLWPEADDFFRVREGYEAGLIENGLFSYRVVYAASVLYGTDASDNDVYRTADYIEVNINGYGINRLELFSSDDLGNPGVRKCSVNELAGGVRETDTCTTVVELDENMTIQQLVDEDYLGLFSIPSRGAYRILFNTDSAGKAVLRTDGTDETLNGELEAVFTQGITDLNLRVGQELVECSAADCLSSVSSSFSRLPLAIVDMNLSRETKDEWEVGISAGYDYEYTVGPIPTGSSAQSLYLAYAVGIDDSGSVAYEVSDLAIYRGGVTLFAEEGEALGAMISGDVNYGVDGTDQPCGIINRDQSNASDCRAVGYVNYRGYLVGVIREERDGVYVVRFSDGQFVILGAN</sequence>
<dbReference type="PROSITE" id="PS51257">
    <property type="entry name" value="PROKAR_LIPOPROTEIN"/>
    <property type="match status" value="1"/>
</dbReference>
<organism evidence="1 2">
    <name type="scientific">Thalassolituus marinus</name>
    <dbReference type="NCBI Taxonomy" id="671053"/>
    <lineage>
        <taxon>Bacteria</taxon>
        <taxon>Pseudomonadati</taxon>
        <taxon>Pseudomonadota</taxon>
        <taxon>Gammaproteobacteria</taxon>
        <taxon>Oceanospirillales</taxon>
        <taxon>Oceanospirillaceae</taxon>
        <taxon>Thalassolituus</taxon>
    </lineage>
</organism>
<evidence type="ECO:0000313" key="1">
    <source>
        <dbReference type="EMBL" id="MCA6064057.1"/>
    </source>
</evidence>
<name>A0ABS7ZQR4_9GAMM</name>
<reference evidence="1 2" key="1">
    <citation type="submission" date="2020-12" db="EMBL/GenBank/DDBJ databases">
        <title>Novel Thalassolituus-related marine hydrocarbonoclastic bacteria mediated algae-derived hydrocarbons mineralization in twilight zone of the northern South China Sea.</title>
        <authorList>
            <person name="Dong C."/>
        </authorList>
    </citation>
    <scope>NUCLEOTIDE SEQUENCE [LARGE SCALE GENOMIC DNA]</scope>
    <source>
        <strain evidence="1 2">IMCC1826</strain>
    </source>
</reference>
<accession>A0ABS7ZQR4</accession>
<gene>
    <name evidence="1" type="ORF">I9W95_10605</name>
</gene>
<keyword evidence="2" id="KW-1185">Reference proteome</keyword>
<evidence type="ECO:0000313" key="2">
    <source>
        <dbReference type="Proteomes" id="UP000714380"/>
    </source>
</evidence>
<comment type="caution">
    <text evidence="1">The sequence shown here is derived from an EMBL/GenBank/DDBJ whole genome shotgun (WGS) entry which is preliminary data.</text>
</comment>
<dbReference type="EMBL" id="JAEDAH010000051">
    <property type="protein sequence ID" value="MCA6064057.1"/>
    <property type="molecule type" value="Genomic_DNA"/>
</dbReference>
<proteinExistence type="predicted"/>
<dbReference type="Proteomes" id="UP000714380">
    <property type="component" value="Unassembled WGS sequence"/>
</dbReference>
<dbReference type="RefSeq" id="WP_225674653.1">
    <property type="nucleotide sequence ID" value="NZ_JAEDAH010000051.1"/>
</dbReference>